<dbReference type="EMBL" id="VDEQ01000361">
    <property type="protein sequence ID" value="MQS39706.1"/>
    <property type="molecule type" value="Genomic_DNA"/>
</dbReference>
<reference evidence="1 2" key="1">
    <citation type="submission" date="2019-06" db="EMBL/GenBank/DDBJ databases">
        <title>Comparative genomics and metabolomics analyses of clavulanic acid producing Streptomyces species provides insight into specialized metabolism and evolution of beta-lactam biosynthetic gene clusters.</title>
        <authorList>
            <person name="Moore M.A."/>
            <person name="Cruz-Morales P."/>
            <person name="Barona Gomez F."/>
            <person name="Kapil T."/>
        </authorList>
    </citation>
    <scope>NUCLEOTIDE SEQUENCE [LARGE SCALE GENOMIC DNA]</scope>
    <source>
        <strain evidence="1 2">T-272</strain>
    </source>
</reference>
<name>A0ABW9P2I8_9ACTN</name>
<evidence type="ECO:0000313" key="1">
    <source>
        <dbReference type="EMBL" id="MQS39706.1"/>
    </source>
</evidence>
<evidence type="ECO:0000313" key="2">
    <source>
        <dbReference type="Proteomes" id="UP000460558"/>
    </source>
</evidence>
<dbReference type="Proteomes" id="UP000460558">
    <property type="component" value="Unassembled WGS sequence"/>
</dbReference>
<keyword evidence="2" id="KW-1185">Reference proteome</keyword>
<feature type="non-terminal residue" evidence="1">
    <location>
        <position position="83"/>
    </location>
</feature>
<protein>
    <submittedName>
        <fullName evidence="1">Excinuclease ABC subunit UvrA</fullName>
    </submittedName>
</protein>
<dbReference type="Gene3D" id="1.10.8.280">
    <property type="entry name" value="ABC transporter ATPase domain-like"/>
    <property type="match status" value="1"/>
</dbReference>
<accession>A0ABW9P2I8</accession>
<proteinExistence type="predicted"/>
<organism evidence="1 2">
    <name type="scientific">Streptomyces katsurahamanus</name>
    <dbReference type="NCBI Taxonomy" id="2577098"/>
    <lineage>
        <taxon>Bacteria</taxon>
        <taxon>Bacillati</taxon>
        <taxon>Actinomycetota</taxon>
        <taxon>Actinomycetes</taxon>
        <taxon>Kitasatosporales</taxon>
        <taxon>Streptomycetaceae</taxon>
        <taxon>Streptomyces</taxon>
    </lineage>
</organism>
<sequence>DKPIRDFTEKEMHDFLHREPTKVKVEGVNLTYEGLIPKVRKSFLSKDKEALQPHIRAFVDRAVAFTACPECGGTRLSEAARAS</sequence>
<gene>
    <name evidence="1" type="ORF">FFZ77_30225</name>
</gene>
<feature type="non-terminal residue" evidence="1">
    <location>
        <position position="1"/>
    </location>
</feature>
<comment type="caution">
    <text evidence="1">The sequence shown here is derived from an EMBL/GenBank/DDBJ whole genome shotgun (WGS) entry which is preliminary data.</text>
</comment>